<name>X6MRM1_RETFI</name>
<organism evidence="9 10">
    <name type="scientific">Reticulomyxa filosa</name>
    <dbReference type="NCBI Taxonomy" id="46433"/>
    <lineage>
        <taxon>Eukaryota</taxon>
        <taxon>Sar</taxon>
        <taxon>Rhizaria</taxon>
        <taxon>Retaria</taxon>
        <taxon>Foraminifera</taxon>
        <taxon>Monothalamids</taxon>
        <taxon>Reticulomyxidae</taxon>
        <taxon>Reticulomyxa</taxon>
    </lineage>
</organism>
<evidence type="ECO:0000256" key="3">
    <source>
        <dbReference type="ARBA" id="ARBA00012759"/>
    </source>
</evidence>
<dbReference type="PANTHER" id="PTHR21646:SF24">
    <property type="entry name" value="UBIQUITIN CARBOXYL-TERMINAL HYDROLASE"/>
    <property type="match status" value="1"/>
</dbReference>
<proteinExistence type="inferred from homology"/>
<evidence type="ECO:0000256" key="7">
    <source>
        <dbReference type="ARBA" id="ARBA00022807"/>
    </source>
</evidence>
<sequence>MNYRYRHPKHDNDHAYFAHPSLFDLPAPVSGQELFKRVRVFFRAFGKPVSGNMPPFPSIELSVRVEQRDIPIADDDAEIPLTNEEKNTCTVHVDLSYHDVCHYVDMEKAVAYQVIDEFKKSHINVYDCLKLFTAPEVLETPWKCKACDKNREASKQLHLWRLPEILIIHLKRFVGGVMGFLGGYGRKIQGLVDFPIRDLDLTPYLPEEQKSQSVVPKYDLFAVIVMCVCAKKNLLIFVAFNHFGIMEGGHYWAYVRTDRFAQCPNIGQFKQDDVQNEEWYRFDDQKLMPLKREDVVSANAYVLFYRRRQQPIEYIYKIHKTLAIYNLNISFVGLLFNKERNKVFAGFEMSNINDFIIQLI</sequence>
<evidence type="ECO:0000256" key="2">
    <source>
        <dbReference type="ARBA" id="ARBA00009085"/>
    </source>
</evidence>
<evidence type="ECO:0000256" key="5">
    <source>
        <dbReference type="ARBA" id="ARBA00022786"/>
    </source>
</evidence>
<dbReference type="EC" id="3.4.19.12" evidence="3"/>
<dbReference type="SUPFAM" id="SSF54001">
    <property type="entry name" value="Cysteine proteinases"/>
    <property type="match status" value="1"/>
</dbReference>
<gene>
    <name evidence="9" type="ORF">RFI_21048</name>
</gene>
<dbReference type="Proteomes" id="UP000023152">
    <property type="component" value="Unassembled WGS sequence"/>
</dbReference>
<comment type="similarity">
    <text evidence="2">Belongs to the peptidase C19 family.</text>
</comment>
<evidence type="ECO:0000256" key="4">
    <source>
        <dbReference type="ARBA" id="ARBA00022670"/>
    </source>
</evidence>
<dbReference type="GO" id="GO:0016579">
    <property type="term" value="P:protein deubiquitination"/>
    <property type="evidence" value="ECO:0007669"/>
    <property type="project" value="InterPro"/>
</dbReference>
<dbReference type="OrthoDB" id="265776at2759"/>
<protein>
    <recommendedName>
        <fullName evidence="3">ubiquitinyl hydrolase 1</fullName>
        <ecNumber evidence="3">3.4.19.12</ecNumber>
    </recommendedName>
</protein>
<dbReference type="GO" id="GO:0004843">
    <property type="term" value="F:cysteine-type deubiquitinase activity"/>
    <property type="evidence" value="ECO:0007669"/>
    <property type="project" value="UniProtKB-EC"/>
</dbReference>
<dbReference type="PROSITE" id="PS50235">
    <property type="entry name" value="USP_3"/>
    <property type="match status" value="1"/>
</dbReference>
<accession>X6MRM1</accession>
<evidence type="ECO:0000256" key="6">
    <source>
        <dbReference type="ARBA" id="ARBA00022801"/>
    </source>
</evidence>
<dbReference type="InterPro" id="IPR050185">
    <property type="entry name" value="Ub_carboxyl-term_hydrolase"/>
</dbReference>
<evidence type="ECO:0000259" key="8">
    <source>
        <dbReference type="PROSITE" id="PS50235"/>
    </source>
</evidence>
<keyword evidence="4" id="KW-0645">Protease</keyword>
<evidence type="ECO:0000256" key="1">
    <source>
        <dbReference type="ARBA" id="ARBA00000707"/>
    </source>
</evidence>
<dbReference type="Gene3D" id="3.90.70.10">
    <property type="entry name" value="Cysteine proteinases"/>
    <property type="match status" value="1"/>
</dbReference>
<dbReference type="Pfam" id="PF00443">
    <property type="entry name" value="UCH"/>
    <property type="match status" value="1"/>
</dbReference>
<dbReference type="InterPro" id="IPR038765">
    <property type="entry name" value="Papain-like_cys_pep_sf"/>
</dbReference>
<dbReference type="AlphaFoldDB" id="X6MRM1"/>
<keyword evidence="7" id="KW-0788">Thiol protease</keyword>
<dbReference type="InterPro" id="IPR028889">
    <property type="entry name" value="USP"/>
</dbReference>
<dbReference type="InterPro" id="IPR001394">
    <property type="entry name" value="Peptidase_C19_UCH"/>
</dbReference>
<comment type="caution">
    <text evidence="9">The sequence shown here is derived from an EMBL/GenBank/DDBJ whole genome shotgun (WGS) entry which is preliminary data.</text>
</comment>
<keyword evidence="5" id="KW-0833">Ubl conjugation pathway</keyword>
<evidence type="ECO:0000313" key="9">
    <source>
        <dbReference type="EMBL" id="ETO16306.1"/>
    </source>
</evidence>
<dbReference type="EMBL" id="ASPP01018392">
    <property type="protein sequence ID" value="ETO16306.1"/>
    <property type="molecule type" value="Genomic_DNA"/>
</dbReference>
<keyword evidence="6" id="KW-0378">Hydrolase</keyword>
<dbReference type="GO" id="GO:0006508">
    <property type="term" value="P:proteolysis"/>
    <property type="evidence" value="ECO:0007669"/>
    <property type="project" value="UniProtKB-KW"/>
</dbReference>
<evidence type="ECO:0000313" key="10">
    <source>
        <dbReference type="Proteomes" id="UP000023152"/>
    </source>
</evidence>
<dbReference type="PANTHER" id="PTHR21646">
    <property type="entry name" value="UBIQUITIN CARBOXYL-TERMINAL HYDROLASE"/>
    <property type="match status" value="1"/>
</dbReference>
<comment type="catalytic activity">
    <reaction evidence="1">
        <text>Thiol-dependent hydrolysis of ester, thioester, amide, peptide and isopeptide bonds formed by the C-terminal Gly of ubiquitin (a 76-residue protein attached to proteins as an intracellular targeting signal).</text>
        <dbReference type="EC" id="3.4.19.12"/>
    </reaction>
</comment>
<keyword evidence="10" id="KW-1185">Reference proteome</keyword>
<feature type="domain" description="USP" evidence="8">
    <location>
        <begin position="1"/>
        <end position="308"/>
    </location>
</feature>
<reference evidence="9 10" key="1">
    <citation type="journal article" date="2013" name="Curr. Biol.">
        <title>The Genome of the Foraminiferan Reticulomyxa filosa.</title>
        <authorList>
            <person name="Glockner G."/>
            <person name="Hulsmann N."/>
            <person name="Schleicher M."/>
            <person name="Noegel A.A."/>
            <person name="Eichinger L."/>
            <person name="Gallinger C."/>
            <person name="Pawlowski J."/>
            <person name="Sierra R."/>
            <person name="Euteneuer U."/>
            <person name="Pillet L."/>
            <person name="Moustafa A."/>
            <person name="Platzer M."/>
            <person name="Groth M."/>
            <person name="Szafranski K."/>
            <person name="Schliwa M."/>
        </authorList>
    </citation>
    <scope>NUCLEOTIDE SEQUENCE [LARGE SCALE GENOMIC DNA]</scope>
</reference>